<dbReference type="AlphaFoldDB" id="A0A1G9MAV3"/>
<dbReference type="GO" id="GO:0022857">
    <property type="term" value="F:transmembrane transporter activity"/>
    <property type="evidence" value="ECO:0007669"/>
    <property type="project" value="InterPro"/>
</dbReference>
<dbReference type="RefSeq" id="WP_092724855.1">
    <property type="nucleotide sequence ID" value="NZ_FNGW01000003.1"/>
</dbReference>
<organism evidence="2 3">
    <name type="scientific">Romboutsia lituseburensis DSM 797</name>
    <dbReference type="NCBI Taxonomy" id="1121325"/>
    <lineage>
        <taxon>Bacteria</taxon>
        <taxon>Bacillati</taxon>
        <taxon>Bacillota</taxon>
        <taxon>Clostridia</taxon>
        <taxon>Peptostreptococcales</taxon>
        <taxon>Peptostreptococcaceae</taxon>
        <taxon>Romboutsia</taxon>
    </lineage>
</organism>
<feature type="transmembrane region" description="Helical" evidence="1">
    <location>
        <begin position="43"/>
        <end position="65"/>
    </location>
</feature>
<evidence type="ECO:0000313" key="3">
    <source>
        <dbReference type="Proteomes" id="UP000199068"/>
    </source>
</evidence>
<keyword evidence="3" id="KW-1185">Reference proteome</keyword>
<sequence>MENKSIDIRKLSLMSLGIAINIIGAFVALMLKLPIYLDSIGTIMIACILGPKYAVMTGVCGSLLSGMTFDIYSLYFAPVQISTGLIAGIMYKKGLLNGKKRILGVMAFSIPTSIISSVIAAYLFGGVTSSGSSYIVQVLKALGANDVLSVFVTQVFTDYIDKFVATVLVSLSINELSKSFNSPIVNNK</sequence>
<reference evidence="2 3" key="1">
    <citation type="submission" date="2016-10" db="EMBL/GenBank/DDBJ databases">
        <authorList>
            <person name="de Groot N.N."/>
        </authorList>
    </citation>
    <scope>NUCLEOTIDE SEQUENCE [LARGE SCALE GENOMIC DNA]</scope>
    <source>
        <strain evidence="2 3">DSM 797</strain>
    </source>
</reference>
<proteinExistence type="predicted"/>
<dbReference type="Gene3D" id="1.10.1760.20">
    <property type="match status" value="1"/>
</dbReference>
<evidence type="ECO:0000313" key="2">
    <source>
        <dbReference type="EMBL" id="SDL71400.1"/>
    </source>
</evidence>
<feature type="transmembrane region" description="Helical" evidence="1">
    <location>
        <begin position="71"/>
        <end position="91"/>
    </location>
</feature>
<dbReference type="InterPro" id="IPR024529">
    <property type="entry name" value="ECF_trnsprt_substrate-spec"/>
</dbReference>
<feature type="transmembrane region" description="Helical" evidence="1">
    <location>
        <begin position="12"/>
        <end position="31"/>
    </location>
</feature>
<dbReference type="Proteomes" id="UP000199068">
    <property type="component" value="Unassembled WGS sequence"/>
</dbReference>
<keyword evidence="1" id="KW-0812">Transmembrane</keyword>
<name>A0A1G9MAV3_9FIRM</name>
<dbReference type="EMBL" id="FNGW01000003">
    <property type="protein sequence ID" value="SDL71400.1"/>
    <property type="molecule type" value="Genomic_DNA"/>
</dbReference>
<gene>
    <name evidence="2" type="ORF">SAMN04515677_103149</name>
</gene>
<dbReference type="Pfam" id="PF12822">
    <property type="entry name" value="ECF_trnsprt"/>
    <property type="match status" value="1"/>
</dbReference>
<keyword evidence="1" id="KW-1133">Transmembrane helix</keyword>
<evidence type="ECO:0000256" key="1">
    <source>
        <dbReference type="SAM" id="Phobius"/>
    </source>
</evidence>
<dbReference type="STRING" id="1121325.SAMN04515677_103149"/>
<accession>A0A1G9MAV3</accession>
<keyword evidence="1" id="KW-0472">Membrane</keyword>
<protein>
    <submittedName>
        <fullName evidence="2">Energy-coupling factor transport system substrate-specific component</fullName>
    </submittedName>
</protein>
<feature type="transmembrane region" description="Helical" evidence="1">
    <location>
        <begin position="103"/>
        <end position="124"/>
    </location>
</feature>